<feature type="domain" description="Helicase ATP-binding" evidence="6">
    <location>
        <begin position="175"/>
        <end position="350"/>
    </location>
</feature>
<organism evidence="8 9">
    <name type="scientific">Rhipicephalus sanguineus</name>
    <name type="common">Brown dog tick</name>
    <name type="synonym">Ixodes sanguineus</name>
    <dbReference type="NCBI Taxonomy" id="34632"/>
    <lineage>
        <taxon>Eukaryota</taxon>
        <taxon>Metazoa</taxon>
        <taxon>Ecdysozoa</taxon>
        <taxon>Arthropoda</taxon>
        <taxon>Chelicerata</taxon>
        <taxon>Arachnida</taxon>
        <taxon>Acari</taxon>
        <taxon>Parasitiformes</taxon>
        <taxon>Ixodida</taxon>
        <taxon>Ixodoidea</taxon>
        <taxon>Ixodidae</taxon>
        <taxon>Rhipicephalinae</taxon>
        <taxon>Rhipicephalus</taxon>
        <taxon>Rhipicephalus</taxon>
    </lineage>
</organism>
<dbReference type="Pfam" id="PF00270">
    <property type="entry name" value="DEAD"/>
    <property type="match status" value="1"/>
</dbReference>
<dbReference type="GO" id="GO:0005524">
    <property type="term" value="F:ATP binding"/>
    <property type="evidence" value="ECO:0007669"/>
    <property type="project" value="UniProtKB-KW"/>
</dbReference>
<dbReference type="Pfam" id="PF00271">
    <property type="entry name" value="Helicase_C"/>
    <property type="match status" value="1"/>
</dbReference>
<dbReference type="AlphaFoldDB" id="A0A9D4T0K8"/>
<feature type="domain" description="Helicase C-terminal" evidence="7">
    <location>
        <begin position="378"/>
        <end position="525"/>
    </location>
</feature>
<dbReference type="EC" id="3.6.4.13" evidence="1"/>
<reference evidence="8" key="1">
    <citation type="journal article" date="2020" name="Cell">
        <title>Large-Scale Comparative Analyses of Tick Genomes Elucidate Their Genetic Diversity and Vector Capacities.</title>
        <authorList>
            <consortium name="Tick Genome and Microbiome Consortium (TIGMIC)"/>
            <person name="Jia N."/>
            <person name="Wang J."/>
            <person name="Shi W."/>
            <person name="Du L."/>
            <person name="Sun Y."/>
            <person name="Zhan W."/>
            <person name="Jiang J.F."/>
            <person name="Wang Q."/>
            <person name="Zhang B."/>
            <person name="Ji P."/>
            <person name="Bell-Sakyi L."/>
            <person name="Cui X.M."/>
            <person name="Yuan T.T."/>
            <person name="Jiang B.G."/>
            <person name="Yang W.F."/>
            <person name="Lam T.T."/>
            <person name="Chang Q.C."/>
            <person name="Ding S.J."/>
            <person name="Wang X.J."/>
            <person name="Zhu J.G."/>
            <person name="Ruan X.D."/>
            <person name="Zhao L."/>
            <person name="Wei J.T."/>
            <person name="Ye R.Z."/>
            <person name="Que T.C."/>
            <person name="Du C.H."/>
            <person name="Zhou Y.H."/>
            <person name="Cheng J.X."/>
            <person name="Dai P.F."/>
            <person name="Guo W.B."/>
            <person name="Han X.H."/>
            <person name="Huang E.J."/>
            <person name="Li L.F."/>
            <person name="Wei W."/>
            <person name="Gao Y.C."/>
            <person name="Liu J.Z."/>
            <person name="Shao H.Z."/>
            <person name="Wang X."/>
            <person name="Wang C.C."/>
            <person name="Yang T.C."/>
            <person name="Huo Q.B."/>
            <person name="Li W."/>
            <person name="Chen H.Y."/>
            <person name="Chen S.E."/>
            <person name="Zhou L.G."/>
            <person name="Ni X.B."/>
            <person name="Tian J.H."/>
            <person name="Sheng Y."/>
            <person name="Liu T."/>
            <person name="Pan Y.S."/>
            <person name="Xia L.Y."/>
            <person name="Li J."/>
            <person name="Zhao F."/>
            <person name="Cao W.C."/>
        </authorList>
    </citation>
    <scope>NUCLEOTIDE SEQUENCE</scope>
    <source>
        <strain evidence="8">Rsan-2018</strain>
    </source>
</reference>
<keyword evidence="5" id="KW-0067">ATP-binding</keyword>
<evidence type="ECO:0000256" key="4">
    <source>
        <dbReference type="ARBA" id="ARBA00022806"/>
    </source>
</evidence>
<evidence type="ECO:0000313" key="8">
    <source>
        <dbReference type="EMBL" id="KAH7961752.1"/>
    </source>
</evidence>
<dbReference type="PROSITE" id="PS51194">
    <property type="entry name" value="HELICASE_CTER"/>
    <property type="match status" value="1"/>
</dbReference>
<accession>A0A9D4T0K8</accession>
<dbReference type="InterPro" id="IPR027417">
    <property type="entry name" value="P-loop_NTPase"/>
</dbReference>
<evidence type="ECO:0000256" key="1">
    <source>
        <dbReference type="ARBA" id="ARBA00012552"/>
    </source>
</evidence>
<evidence type="ECO:0000256" key="5">
    <source>
        <dbReference type="ARBA" id="ARBA00022840"/>
    </source>
</evidence>
<evidence type="ECO:0000256" key="3">
    <source>
        <dbReference type="ARBA" id="ARBA00022801"/>
    </source>
</evidence>
<keyword evidence="4" id="KW-0347">Helicase</keyword>
<dbReference type="SMART" id="SM00487">
    <property type="entry name" value="DEXDc"/>
    <property type="match status" value="1"/>
</dbReference>
<gene>
    <name evidence="8" type="ORF">HPB52_011891</name>
</gene>
<evidence type="ECO:0000313" key="9">
    <source>
        <dbReference type="Proteomes" id="UP000821837"/>
    </source>
</evidence>
<dbReference type="SMART" id="SM00490">
    <property type="entry name" value="HELICc"/>
    <property type="match status" value="1"/>
</dbReference>
<evidence type="ECO:0000259" key="7">
    <source>
        <dbReference type="PROSITE" id="PS51194"/>
    </source>
</evidence>
<dbReference type="VEuPathDB" id="VectorBase:RSAN_048812"/>
<dbReference type="InterPro" id="IPR014001">
    <property type="entry name" value="Helicase_ATP-bd"/>
</dbReference>
<dbReference type="GO" id="GO:0016787">
    <property type="term" value="F:hydrolase activity"/>
    <property type="evidence" value="ECO:0007669"/>
    <property type="project" value="UniProtKB-KW"/>
</dbReference>
<evidence type="ECO:0000256" key="2">
    <source>
        <dbReference type="ARBA" id="ARBA00022741"/>
    </source>
</evidence>
<dbReference type="GO" id="GO:0003724">
    <property type="term" value="F:RNA helicase activity"/>
    <property type="evidence" value="ECO:0007669"/>
    <property type="project" value="UniProtKB-EC"/>
</dbReference>
<dbReference type="Gene3D" id="3.40.50.300">
    <property type="entry name" value="P-loop containing nucleotide triphosphate hydrolases"/>
    <property type="match status" value="2"/>
</dbReference>
<proteinExistence type="predicted"/>
<dbReference type="PROSITE" id="PS51192">
    <property type="entry name" value="HELICASE_ATP_BIND_1"/>
    <property type="match status" value="1"/>
</dbReference>
<dbReference type="OMA" id="MGCESHI"/>
<dbReference type="OrthoDB" id="6489581at2759"/>
<dbReference type="SUPFAM" id="SSF52540">
    <property type="entry name" value="P-loop containing nucleoside triphosphate hydrolases"/>
    <property type="match status" value="1"/>
</dbReference>
<keyword evidence="3" id="KW-0378">Hydrolase</keyword>
<sequence>MGDHVLLKWASEDKWDVYPVRNIKSQTVVCQQVDDPKYVTTLTNQAVQVLWQDDEYAPAYILGIDIKEMAKNLRKKTSQLADAVPSAASKAPAAVPAAQLQPFEQNLYEEHPATASRSIAEVEAYRKAKGVLVKGNDVPKPILAFDESNFLDFVRKGIEALRHCTSPTCIEAHSWPIALSCRNYLGIAETGSHRALTYVLPAVIHVSRQPPRQQQDGPIAVLVAPTRQLAKTIHNVASNLGDRAGLRSVCAANGDSMGGQFAELKKGCHIFVAMPRRLIQFLEEGKVNLHRCTYLVFDDVDRMLTMGCESHILKIAELCRPDHQTIMWATSWQRNLTALVEDLLNDYVEIRFSPPPLSVENGVEMTVDVCQDEDKEERLAELLGNVLKEKTDGAVVFCDTAWKVDEISFQLRQCGLPAIGLHGKKLQNERDWVVSMFLRGAENVLVTTDKAAHDLNFENVRLVVNYDCPDSCEGYRHRSRHVKRPGAPGAVHTFIVPNQGLQAKMLVDVFENAKQPLNPKLRNMAKNVRSKR</sequence>
<keyword evidence="9" id="KW-1185">Reference proteome</keyword>
<keyword evidence="2" id="KW-0547">Nucleotide-binding</keyword>
<dbReference type="InterPro" id="IPR001650">
    <property type="entry name" value="Helicase_C-like"/>
</dbReference>
<dbReference type="InterPro" id="IPR011545">
    <property type="entry name" value="DEAD/DEAH_box_helicase_dom"/>
</dbReference>
<evidence type="ECO:0000259" key="6">
    <source>
        <dbReference type="PROSITE" id="PS51192"/>
    </source>
</evidence>
<dbReference type="CDD" id="cd18787">
    <property type="entry name" value="SF2_C_DEAD"/>
    <property type="match status" value="1"/>
</dbReference>
<name>A0A9D4T0K8_RHISA</name>
<protein>
    <recommendedName>
        <fullName evidence="1">RNA helicase</fullName>
        <ecNumber evidence="1">3.6.4.13</ecNumber>
    </recommendedName>
</protein>
<dbReference type="Proteomes" id="UP000821837">
    <property type="component" value="Chromosome 3"/>
</dbReference>
<dbReference type="EMBL" id="JABSTV010001249">
    <property type="protein sequence ID" value="KAH7961752.1"/>
    <property type="molecule type" value="Genomic_DNA"/>
</dbReference>
<comment type="caution">
    <text evidence="8">The sequence shown here is derived from an EMBL/GenBank/DDBJ whole genome shotgun (WGS) entry which is preliminary data.</text>
</comment>
<reference evidence="8" key="2">
    <citation type="submission" date="2021-09" db="EMBL/GenBank/DDBJ databases">
        <authorList>
            <person name="Jia N."/>
            <person name="Wang J."/>
            <person name="Shi W."/>
            <person name="Du L."/>
            <person name="Sun Y."/>
            <person name="Zhan W."/>
            <person name="Jiang J."/>
            <person name="Wang Q."/>
            <person name="Zhang B."/>
            <person name="Ji P."/>
            <person name="Sakyi L.B."/>
            <person name="Cui X."/>
            <person name="Yuan T."/>
            <person name="Jiang B."/>
            <person name="Yang W."/>
            <person name="Lam T.T.-Y."/>
            <person name="Chang Q."/>
            <person name="Ding S."/>
            <person name="Wang X."/>
            <person name="Zhu J."/>
            <person name="Ruan X."/>
            <person name="Zhao L."/>
            <person name="Wei J."/>
            <person name="Que T."/>
            <person name="Du C."/>
            <person name="Cheng J."/>
            <person name="Dai P."/>
            <person name="Han X."/>
            <person name="Huang E."/>
            <person name="Gao Y."/>
            <person name="Liu J."/>
            <person name="Shao H."/>
            <person name="Ye R."/>
            <person name="Li L."/>
            <person name="Wei W."/>
            <person name="Wang X."/>
            <person name="Wang C."/>
            <person name="Huo Q."/>
            <person name="Li W."/>
            <person name="Guo W."/>
            <person name="Chen H."/>
            <person name="Chen S."/>
            <person name="Zhou L."/>
            <person name="Zhou L."/>
            <person name="Ni X."/>
            <person name="Tian J."/>
            <person name="Zhou Y."/>
            <person name="Sheng Y."/>
            <person name="Liu T."/>
            <person name="Pan Y."/>
            <person name="Xia L."/>
            <person name="Li J."/>
            <person name="Zhao F."/>
            <person name="Cao W."/>
        </authorList>
    </citation>
    <scope>NUCLEOTIDE SEQUENCE</scope>
    <source>
        <strain evidence="8">Rsan-2018</strain>
        <tissue evidence="8">Larvae</tissue>
    </source>
</reference>
<dbReference type="PANTHER" id="PTHR47958">
    <property type="entry name" value="ATP-DEPENDENT RNA HELICASE DBP3"/>
    <property type="match status" value="1"/>
</dbReference>
<dbReference type="GO" id="GO:0003676">
    <property type="term" value="F:nucleic acid binding"/>
    <property type="evidence" value="ECO:0007669"/>
    <property type="project" value="InterPro"/>
</dbReference>